<organism evidence="1 2">
    <name type="scientific">Belliella kenyensis</name>
    <dbReference type="NCBI Taxonomy" id="1472724"/>
    <lineage>
        <taxon>Bacteria</taxon>
        <taxon>Pseudomonadati</taxon>
        <taxon>Bacteroidota</taxon>
        <taxon>Cytophagia</taxon>
        <taxon>Cytophagales</taxon>
        <taxon>Cyclobacteriaceae</taxon>
        <taxon>Belliella</taxon>
    </lineage>
</organism>
<name>A0ABV8EPT7_9BACT</name>
<reference evidence="2" key="1">
    <citation type="journal article" date="2019" name="Int. J. Syst. Evol. Microbiol.">
        <title>The Global Catalogue of Microorganisms (GCM) 10K type strain sequencing project: providing services to taxonomists for standard genome sequencing and annotation.</title>
        <authorList>
            <consortium name="The Broad Institute Genomics Platform"/>
            <consortium name="The Broad Institute Genome Sequencing Center for Infectious Disease"/>
            <person name="Wu L."/>
            <person name="Ma J."/>
        </authorList>
    </citation>
    <scope>NUCLEOTIDE SEQUENCE [LARGE SCALE GENOMIC DNA]</scope>
    <source>
        <strain evidence="2">CECT 8551</strain>
    </source>
</reference>
<comment type="caution">
    <text evidence="1">The sequence shown here is derived from an EMBL/GenBank/DDBJ whole genome shotgun (WGS) entry which is preliminary data.</text>
</comment>
<protein>
    <recommendedName>
        <fullName evidence="3">Lipoprotein</fullName>
    </recommendedName>
</protein>
<evidence type="ECO:0000313" key="1">
    <source>
        <dbReference type="EMBL" id="MFC3977726.1"/>
    </source>
</evidence>
<dbReference type="PROSITE" id="PS51257">
    <property type="entry name" value="PROKAR_LIPOPROTEIN"/>
    <property type="match status" value="1"/>
</dbReference>
<dbReference type="EMBL" id="JBHSAV010000059">
    <property type="protein sequence ID" value="MFC3977726.1"/>
    <property type="molecule type" value="Genomic_DNA"/>
</dbReference>
<keyword evidence="2" id="KW-1185">Reference proteome</keyword>
<gene>
    <name evidence="1" type="ORF">ACFOUP_15165</name>
</gene>
<sequence>MIRILLMLIVFGLFSCSAKTELKPEYLRHTGDIPADSSVDDSDFELCGEEDAVLQYFNFGDSDKYEGERIAICDYFQEHYQPVSIDESGWIRVRFIVNCHWQTGRFRMIESDENYNERPFDKAISNQILELTKSLKGWIGYENEERGLDYYQYLVFKIENGSITEVLP</sequence>
<accession>A0ABV8EPT7</accession>
<dbReference type="RefSeq" id="WP_241294708.1">
    <property type="nucleotide sequence ID" value="NZ_JAKZGR010000007.1"/>
</dbReference>
<dbReference type="Proteomes" id="UP001595766">
    <property type="component" value="Unassembled WGS sequence"/>
</dbReference>
<evidence type="ECO:0008006" key="3">
    <source>
        <dbReference type="Google" id="ProtNLM"/>
    </source>
</evidence>
<proteinExistence type="predicted"/>
<evidence type="ECO:0000313" key="2">
    <source>
        <dbReference type="Proteomes" id="UP001595766"/>
    </source>
</evidence>